<dbReference type="EMBL" id="BJYY01000013">
    <property type="protein sequence ID" value="GEO34336.1"/>
    <property type="molecule type" value="Genomic_DNA"/>
</dbReference>
<protein>
    <recommendedName>
        <fullName evidence="3">DUF559 domain-containing protein</fullName>
    </recommendedName>
</protein>
<dbReference type="RefSeq" id="WP_146903668.1">
    <property type="nucleotide sequence ID" value="NZ_BAAARM010000003.1"/>
</dbReference>
<evidence type="ECO:0000313" key="2">
    <source>
        <dbReference type="Proteomes" id="UP000321181"/>
    </source>
</evidence>
<accession>A0A512DCY3</accession>
<dbReference type="Gene3D" id="3.40.960.10">
    <property type="entry name" value="VSR Endonuclease"/>
    <property type="match status" value="1"/>
</dbReference>
<evidence type="ECO:0000313" key="1">
    <source>
        <dbReference type="EMBL" id="GEO34336.1"/>
    </source>
</evidence>
<name>A0A512DCY3_9CELL</name>
<proteinExistence type="predicted"/>
<reference evidence="1 2" key="1">
    <citation type="submission" date="2019-07" db="EMBL/GenBank/DDBJ databases">
        <title>Whole genome shotgun sequence of Cellulomonas aerilata NBRC 106308.</title>
        <authorList>
            <person name="Hosoyama A."/>
            <person name="Uohara A."/>
            <person name="Ohji S."/>
            <person name="Ichikawa N."/>
        </authorList>
    </citation>
    <scope>NUCLEOTIDE SEQUENCE [LARGE SCALE GENOMIC DNA]</scope>
    <source>
        <strain evidence="1 2">NBRC 106308</strain>
    </source>
</reference>
<gene>
    <name evidence="1" type="ORF">CAE01nite_20610</name>
</gene>
<sequence length="690" mass="75902">MADRYTALEFVSKARLTHGDRYDYSEVDYVNSQTKVAITCAEHGKFEQTPAKHLHGQGCAQCGGRVRLTGERFVERAREVHGARYDYARAEYINTKTKVTIVCAEHGEFSQTPDSHMLGTGCPKCADCERGLLRRGSTVEFIEQAIETHGESYDYSRTAYVTSARKVQIGCFRHGFFWQVPSSHLRGTGCPDCGVEKRTANQTSSTEEFVAKAHRIHGAAYEYRHVLYVTAQQKVAIECPRHGMFRQTPNQHLSGSGCPDCGQEAITRALADTKQSFIAKAERIHGRVYDYSEVKYVKSQVKVTIRCVQHGSFQQVPSSHLSGVGCPNCGREAIGIANADTTVSFVLKAVSVHGGTFDYSLVDYLGSQSKVTIICRKHGPFGQTPNSHLSGRGCPQCGFNRISLARAGSLDAFLDRAFAVHAGRFDYSKATWVGSHIKTTIACREHGEFQQTPASHLNGSGCPACAVEVRRLVMSGTSVQFIGRARTIHGDLYDYSATEYQNAYTKVAIGCATHGPFEQLPQVHLGGSGCPKCSTSKGEVAIYRVLTGLAIDFEHQWRDHTCRDLRPLAFDFALLRARVLIEFDGEQHRIPVRWGGITHDEAHAMLAGVQRRDGIKNAWAAANGWRMVRLTDAATVEDEIARVLIAHGYWTSSTAWQAIDGGARHRETIDGIDSTIVLGDVGVDASEQGS</sequence>
<dbReference type="AlphaFoldDB" id="A0A512DCY3"/>
<comment type="caution">
    <text evidence="1">The sequence shown here is derived from an EMBL/GenBank/DDBJ whole genome shotgun (WGS) entry which is preliminary data.</text>
</comment>
<organism evidence="1 2">
    <name type="scientific">Cellulomonas aerilata</name>
    <dbReference type="NCBI Taxonomy" id="515326"/>
    <lineage>
        <taxon>Bacteria</taxon>
        <taxon>Bacillati</taxon>
        <taxon>Actinomycetota</taxon>
        <taxon>Actinomycetes</taxon>
        <taxon>Micrococcales</taxon>
        <taxon>Cellulomonadaceae</taxon>
        <taxon>Cellulomonas</taxon>
    </lineage>
</organism>
<dbReference type="Proteomes" id="UP000321181">
    <property type="component" value="Unassembled WGS sequence"/>
</dbReference>
<keyword evidence="2" id="KW-1185">Reference proteome</keyword>
<evidence type="ECO:0008006" key="3">
    <source>
        <dbReference type="Google" id="ProtNLM"/>
    </source>
</evidence>
<dbReference type="OrthoDB" id="878605at2"/>